<dbReference type="SUPFAM" id="SSF90229">
    <property type="entry name" value="CCCH zinc finger"/>
    <property type="match status" value="5"/>
</dbReference>
<organism evidence="8 9">
    <name type="scientific">Carpinus fangiana</name>
    <dbReference type="NCBI Taxonomy" id="176857"/>
    <lineage>
        <taxon>Eukaryota</taxon>
        <taxon>Viridiplantae</taxon>
        <taxon>Streptophyta</taxon>
        <taxon>Embryophyta</taxon>
        <taxon>Tracheophyta</taxon>
        <taxon>Spermatophyta</taxon>
        <taxon>Magnoliopsida</taxon>
        <taxon>eudicotyledons</taxon>
        <taxon>Gunneridae</taxon>
        <taxon>Pentapetalae</taxon>
        <taxon>rosids</taxon>
        <taxon>fabids</taxon>
        <taxon>Fagales</taxon>
        <taxon>Betulaceae</taxon>
        <taxon>Carpinus</taxon>
    </lineage>
</organism>
<evidence type="ECO:0000313" key="9">
    <source>
        <dbReference type="Proteomes" id="UP000327013"/>
    </source>
</evidence>
<dbReference type="GO" id="GO:0003677">
    <property type="term" value="F:DNA binding"/>
    <property type="evidence" value="ECO:0007669"/>
    <property type="project" value="UniProtKB-KW"/>
</dbReference>
<evidence type="ECO:0000256" key="6">
    <source>
        <dbReference type="SAM" id="MobiDB-lite"/>
    </source>
</evidence>
<keyword evidence="4" id="KW-0238">DNA-binding</keyword>
<feature type="domain" description="C3H1-type" evidence="7">
    <location>
        <begin position="397"/>
        <end position="425"/>
    </location>
</feature>
<dbReference type="InterPro" id="IPR036855">
    <property type="entry name" value="Znf_CCCH_sf"/>
</dbReference>
<sequence>MEASESICDPNPIKEVTELEFQPSKFPNFDLNQAPSDDPNRTAEEDHTPPIYVELQSLCLKEESEPVSKEEAEKDGNWDLKEVEQEQWVEKDKGVLSWEEGKGGESGWDDWKMHVNVNGNGNENEIEKVVVEVVSILSVPEVEVEVEESGERNDNGNANSKRHQYQYPVRPEAEDCSFYLKTGTCKFASNCKFNHPVRRKNQGVKEKVKEREDSTERPGQTECKYYLRSGGCKYGKACRYNHTRGKTSGTTLLELNFLGLPIRLGEKECPYYMRTGSCKYGANCRFNHPDPTVVGGSDTPSGYGNGGSVSLGASPSSIASWPSHTLNETAPFVPIVLPPTPVMPPQNSEWNGYQVPVYPPERSMHPTAPYVMSSAAPETNLFTHHQQQVQVDEYPERPGQPECSYFLKTGDCKFKSNCKYHHPKDRAAKSPPCALSDKGLPLRPDQSICSHYSRYGICKYGPACRFNHPIFPASSPMTGVDQLPSYGNSATTDEIVLAGSGSSGSDATLQQPV</sequence>
<dbReference type="PANTHER" id="PTHR12506:SF20">
    <property type="entry name" value="ZINC FINGER CCCH DOMAIN-CONTAINING PROTEIN 67"/>
    <property type="match status" value="1"/>
</dbReference>
<dbReference type="PROSITE" id="PS50103">
    <property type="entry name" value="ZF_C3H1"/>
    <property type="match status" value="5"/>
</dbReference>
<dbReference type="Pfam" id="PF00642">
    <property type="entry name" value="zf-CCCH"/>
    <property type="match status" value="5"/>
</dbReference>
<dbReference type="SMART" id="SM00356">
    <property type="entry name" value="ZnF_C3H1"/>
    <property type="match status" value="5"/>
</dbReference>
<evidence type="ECO:0000256" key="1">
    <source>
        <dbReference type="ARBA" id="ARBA00022723"/>
    </source>
</evidence>
<dbReference type="Gene3D" id="4.10.1000.10">
    <property type="entry name" value="Zinc finger, CCCH-type"/>
    <property type="match status" value="2"/>
</dbReference>
<feature type="domain" description="C3H1-type" evidence="7">
    <location>
        <begin position="263"/>
        <end position="291"/>
    </location>
</feature>
<evidence type="ECO:0000256" key="2">
    <source>
        <dbReference type="ARBA" id="ARBA00022771"/>
    </source>
</evidence>
<feature type="domain" description="C3H1-type" evidence="7">
    <location>
        <begin position="443"/>
        <end position="471"/>
    </location>
</feature>
<keyword evidence="1 5" id="KW-0479">Metal-binding</keyword>
<reference evidence="8 9" key="1">
    <citation type="submission" date="2019-06" db="EMBL/GenBank/DDBJ databases">
        <title>A chromosomal-level reference genome of Carpinus fangiana (Coryloideae, Betulaceae).</title>
        <authorList>
            <person name="Yang X."/>
            <person name="Wang Z."/>
            <person name="Zhang L."/>
            <person name="Hao G."/>
            <person name="Liu J."/>
            <person name="Yang Y."/>
        </authorList>
    </citation>
    <scope>NUCLEOTIDE SEQUENCE [LARGE SCALE GENOMIC DNA]</scope>
    <source>
        <strain evidence="8">Cfa_2016G</strain>
        <tissue evidence="8">Leaf</tissue>
    </source>
</reference>
<dbReference type="AlphaFoldDB" id="A0A5N6RPY6"/>
<keyword evidence="3 5" id="KW-0862">Zinc</keyword>
<feature type="domain" description="C3H1-type" evidence="7">
    <location>
        <begin position="217"/>
        <end position="245"/>
    </location>
</feature>
<dbReference type="Gene3D" id="2.30.30.1190">
    <property type="match status" value="2"/>
</dbReference>
<dbReference type="InterPro" id="IPR000571">
    <property type="entry name" value="Znf_CCCH"/>
</dbReference>
<evidence type="ECO:0000256" key="4">
    <source>
        <dbReference type="ARBA" id="ARBA00023125"/>
    </source>
</evidence>
<gene>
    <name evidence="8" type="ORF">FH972_018900</name>
</gene>
<proteinExistence type="predicted"/>
<dbReference type="InterPro" id="IPR050974">
    <property type="entry name" value="Plant_ZF_CCCH"/>
</dbReference>
<keyword evidence="2 5" id="KW-0863">Zinc-finger</keyword>
<dbReference type="Proteomes" id="UP000327013">
    <property type="component" value="Chromosome 8"/>
</dbReference>
<evidence type="ECO:0000313" key="8">
    <source>
        <dbReference type="EMBL" id="KAE8123987.1"/>
    </source>
</evidence>
<dbReference type="GO" id="GO:0008270">
    <property type="term" value="F:zinc ion binding"/>
    <property type="evidence" value="ECO:0007669"/>
    <property type="project" value="UniProtKB-KW"/>
</dbReference>
<feature type="zinc finger region" description="C3H1-type" evidence="5">
    <location>
        <begin position="217"/>
        <end position="245"/>
    </location>
</feature>
<feature type="zinc finger region" description="C3H1-type" evidence="5">
    <location>
        <begin position="263"/>
        <end position="291"/>
    </location>
</feature>
<dbReference type="PANTHER" id="PTHR12506">
    <property type="entry name" value="PROTEIN PHOSPHATASE RELATED"/>
    <property type="match status" value="1"/>
</dbReference>
<keyword evidence="9" id="KW-1185">Reference proteome</keyword>
<feature type="domain" description="C3H1-type" evidence="7">
    <location>
        <begin position="170"/>
        <end position="198"/>
    </location>
</feature>
<dbReference type="OrthoDB" id="411372at2759"/>
<evidence type="ECO:0000256" key="3">
    <source>
        <dbReference type="ARBA" id="ARBA00022833"/>
    </source>
</evidence>
<evidence type="ECO:0000259" key="7">
    <source>
        <dbReference type="PROSITE" id="PS50103"/>
    </source>
</evidence>
<dbReference type="EMBL" id="CM017328">
    <property type="protein sequence ID" value="KAE8123987.1"/>
    <property type="molecule type" value="Genomic_DNA"/>
</dbReference>
<evidence type="ECO:0000256" key="5">
    <source>
        <dbReference type="PROSITE-ProRule" id="PRU00723"/>
    </source>
</evidence>
<accession>A0A5N6RPY6</accession>
<feature type="compositionally biased region" description="Basic and acidic residues" evidence="6">
    <location>
        <begin position="38"/>
        <end position="48"/>
    </location>
</feature>
<feature type="zinc finger region" description="C3H1-type" evidence="5">
    <location>
        <begin position="443"/>
        <end position="471"/>
    </location>
</feature>
<protein>
    <recommendedName>
        <fullName evidence="7">C3H1-type domain-containing protein</fullName>
    </recommendedName>
</protein>
<feature type="zinc finger region" description="C3H1-type" evidence="5">
    <location>
        <begin position="170"/>
        <end position="198"/>
    </location>
</feature>
<dbReference type="GO" id="GO:0003729">
    <property type="term" value="F:mRNA binding"/>
    <property type="evidence" value="ECO:0007669"/>
    <property type="project" value="UniProtKB-ARBA"/>
</dbReference>
<feature type="region of interest" description="Disordered" evidence="6">
    <location>
        <begin position="23"/>
        <end position="49"/>
    </location>
</feature>
<name>A0A5N6RPY6_9ROSI</name>
<feature type="zinc finger region" description="C3H1-type" evidence="5">
    <location>
        <begin position="397"/>
        <end position="425"/>
    </location>
</feature>